<keyword evidence="3 4" id="KW-0326">Glycosidase</keyword>
<keyword evidence="2 4" id="KW-0378">Hydrolase</keyword>
<evidence type="ECO:0000256" key="1">
    <source>
        <dbReference type="ARBA" id="ARBA00008834"/>
    </source>
</evidence>
<dbReference type="EMBL" id="JAJADR010000003">
    <property type="protein sequence ID" value="MCB2408880.1"/>
    <property type="molecule type" value="Genomic_DNA"/>
</dbReference>
<dbReference type="Proteomes" id="UP001165296">
    <property type="component" value="Unassembled WGS sequence"/>
</dbReference>
<dbReference type="Gene3D" id="2.160.20.10">
    <property type="entry name" value="Single-stranded right-handed beta-helix, Pectin lyase-like"/>
    <property type="match status" value="1"/>
</dbReference>
<keyword evidence="7" id="KW-1185">Reference proteome</keyword>
<dbReference type="InterPro" id="IPR000743">
    <property type="entry name" value="Glyco_hydro_28"/>
</dbReference>
<dbReference type="PANTHER" id="PTHR31339">
    <property type="entry name" value="PECTIN LYASE-RELATED"/>
    <property type="match status" value="1"/>
</dbReference>
<reference evidence="6" key="1">
    <citation type="submission" date="2021-10" db="EMBL/GenBank/DDBJ databases">
        <authorList>
            <person name="Dean J.D."/>
            <person name="Kim M.K."/>
            <person name="Newey C.N."/>
            <person name="Stoker T.S."/>
            <person name="Thompson D.W."/>
            <person name="Grose J.H."/>
        </authorList>
    </citation>
    <scope>NUCLEOTIDE SEQUENCE</scope>
    <source>
        <strain evidence="6">BT178</strain>
    </source>
</reference>
<evidence type="ECO:0000256" key="3">
    <source>
        <dbReference type="ARBA" id="ARBA00023295"/>
    </source>
</evidence>
<dbReference type="RefSeq" id="WP_226176351.1">
    <property type="nucleotide sequence ID" value="NZ_JAJADR010000003.1"/>
</dbReference>
<feature type="domain" description="Rhamnogalacturonase A/B/Epimerase-like pectate lyase" evidence="5">
    <location>
        <begin position="17"/>
        <end position="138"/>
    </location>
</feature>
<dbReference type="InterPro" id="IPR051801">
    <property type="entry name" value="GH28_Enzymes"/>
</dbReference>
<evidence type="ECO:0000259" key="5">
    <source>
        <dbReference type="Pfam" id="PF12708"/>
    </source>
</evidence>
<name>A0ABS8ARP1_9BACT</name>
<dbReference type="Pfam" id="PF12708">
    <property type="entry name" value="Pect-lyase_RHGA_epim"/>
    <property type="match status" value="1"/>
</dbReference>
<dbReference type="SMART" id="SM00710">
    <property type="entry name" value="PbH1"/>
    <property type="match status" value="6"/>
</dbReference>
<dbReference type="GO" id="GO:0016787">
    <property type="term" value="F:hydrolase activity"/>
    <property type="evidence" value="ECO:0007669"/>
    <property type="project" value="UniProtKB-KW"/>
</dbReference>
<dbReference type="InterPro" id="IPR012334">
    <property type="entry name" value="Pectin_lyas_fold"/>
</dbReference>
<evidence type="ECO:0000256" key="4">
    <source>
        <dbReference type="RuleBase" id="RU361169"/>
    </source>
</evidence>
<dbReference type="InterPro" id="IPR024535">
    <property type="entry name" value="RHGA/B-epi-like_pectate_lyase"/>
</dbReference>
<dbReference type="PROSITE" id="PS00502">
    <property type="entry name" value="POLYGALACTURONASE"/>
    <property type="match status" value="1"/>
</dbReference>
<evidence type="ECO:0000313" key="6">
    <source>
        <dbReference type="EMBL" id="MCB2408880.1"/>
    </source>
</evidence>
<dbReference type="InterPro" id="IPR011050">
    <property type="entry name" value="Pectin_lyase_fold/virulence"/>
</dbReference>
<evidence type="ECO:0000256" key="2">
    <source>
        <dbReference type="ARBA" id="ARBA00022801"/>
    </source>
</evidence>
<gene>
    <name evidence="6" type="ORF">LGH74_12900</name>
</gene>
<comment type="caution">
    <text evidence="6">The sequence shown here is derived from an EMBL/GenBank/DDBJ whole genome shotgun (WGS) entry which is preliminary data.</text>
</comment>
<dbReference type="PANTHER" id="PTHR31339:SF9">
    <property type="entry name" value="PLASMIN AND FIBRONECTIN-BINDING PROTEIN A"/>
    <property type="match status" value="1"/>
</dbReference>
<dbReference type="SUPFAM" id="SSF51126">
    <property type="entry name" value="Pectin lyase-like"/>
    <property type="match status" value="1"/>
</dbReference>
<protein>
    <submittedName>
        <fullName evidence="6">Glycoside hydrolase family 28 protein</fullName>
    </submittedName>
</protein>
<dbReference type="InterPro" id="IPR006626">
    <property type="entry name" value="PbH1"/>
</dbReference>
<accession>A0ABS8ARP1</accession>
<organism evidence="6 7">
    <name type="scientific">Hymenobacter lucidus</name>
    <dbReference type="NCBI Taxonomy" id="2880930"/>
    <lineage>
        <taxon>Bacteria</taxon>
        <taxon>Pseudomonadati</taxon>
        <taxon>Bacteroidota</taxon>
        <taxon>Cytophagia</taxon>
        <taxon>Cytophagales</taxon>
        <taxon>Hymenobacteraceae</taxon>
        <taxon>Hymenobacter</taxon>
    </lineage>
</organism>
<evidence type="ECO:0000313" key="7">
    <source>
        <dbReference type="Proteomes" id="UP001165296"/>
    </source>
</evidence>
<sequence length="510" mass="56395">MLFLLLTTSAAHAQQSYNVLKYGARNDSTKLATAAIEKAIAAASKAGGGTVYFPAGKYRTGPIHLRSNITIDIEAGAVLYFSDNFDDYLPMVQSRYEGTDVMSFSPLFYAYKAENITIKGRGTIDGQGKKWWDYAEGQSRKSQDSKWQQEFFRLNQNILKPDLPGVVERGFLRPPFIQPMYCKNVRIEGITIRNSPFWTVNPEFCENVTITGVTINNPKSPNTDGINPESCRNVHISDCHISVGDDCITIKSGKDRAGRQMNVPAENYTITNCTMLSGHGGVVIGSEMSGGVKKITISNCIFDGTDRGIRIKTARGRGGVVEDIRVDNVVMKNIREQVIVLDMQYANAPQEPVSERTPRFRNIHFSNITAEGNQAGLLNGLAEMPIENVTFSNINIDAKQGFTVKEARNIAFHNVQINPQTGPALRAENVRELRLDGLRSQMPATTTSLVELTNVEDAFMYNSFPTPGTETFLTLKGAKTRNIVLQNNHFKAVKNPVVQEAAVKEKVVVN</sequence>
<comment type="similarity">
    <text evidence="1 4">Belongs to the glycosyl hydrolase 28 family.</text>
</comment>
<proteinExistence type="inferred from homology"/>
<dbReference type="Pfam" id="PF00295">
    <property type="entry name" value="Glyco_hydro_28"/>
    <property type="match status" value="1"/>
</dbReference>